<proteinExistence type="predicted"/>
<accession>A0AAV9KP26</accession>
<evidence type="ECO:0000313" key="3">
    <source>
        <dbReference type="Proteomes" id="UP001311915"/>
    </source>
</evidence>
<feature type="domain" description="F-box/LRR-repeat protein 15/At3g58940/PEG3-like LRR" evidence="1">
    <location>
        <begin position="97"/>
        <end position="310"/>
    </location>
</feature>
<dbReference type="Proteomes" id="UP001311915">
    <property type="component" value="Unassembled WGS sequence"/>
</dbReference>
<dbReference type="PANTHER" id="PTHR31639:SF153">
    <property type="entry name" value="UBIQUITIN-PROTEIN LIGASE"/>
    <property type="match status" value="1"/>
</dbReference>
<dbReference type="Gene3D" id="3.80.10.10">
    <property type="entry name" value="Ribonuclease Inhibitor"/>
    <property type="match status" value="1"/>
</dbReference>
<organism evidence="2 3">
    <name type="scientific">Solanum pinnatisectum</name>
    <name type="common">tansyleaf nightshade</name>
    <dbReference type="NCBI Taxonomy" id="50273"/>
    <lineage>
        <taxon>Eukaryota</taxon>
        <taxon>Viridiplantae</taxon>
        <taxon>Streptophyta</taxon>
        <taxon>Embryophyta</taxon>
        <taxon>Tracheophyta</taxon>
        <taxon>Spermatophyta</taxon>
        <taxon>Magnoliopsida</taxon>
        <taxon>eudicotyledons</taxon>
        <taxon>Gunneridae</taxon>
        <taxon>Pentapetalae</taxon>
        <taxon>asterids</taxon>
        <taxon>lamiids</taxon>
        <taxon>Solanales</taxon>
        <taxon>Solanaceae</taxon>
        <taxon>Solanoideae</taxon>
        <taxon>Solaneae</taxon>
        <taxon>Solanum</taxon>
    </lineage>
</organism>
<comment type="caution">
    <text evidence="2">The sequence shown here is derived from an EMBL/GenBank/DDBJ whole genome shotgun (WGS) entry which is preliminary data.</text>
</comment>
<dbReference type="Pfam" id="PF24758">
    <property type="entry name" value="LRR_At5g56370"/>
    <property type="match status" value="1"/>
</dbReference>
<name>A0AAV9KP26_9SOLN</name>
<reference evidence="2 3" key="1">
    <citation type="submission" date="2023-10" db="EMBL/GenBank/DDBJ databases">
        <title>Genome-Wide Identification Analysis in wild type Solanum Pinnatisectum Reveals Some Genes Defensing Phytophthora Infestans.</title>
        <authorList>
            <person name="Sun C."/>
        </authorList>
    </citation>
    <scope>NUCLEOTIDE SEQUENCE [LARGE SCALE GENOMIC DNA]</scope>
    <source>
        <strain evidence="2">LQN</strain>
        <tissue evidence="2">Leaf</tissue>
    </source>
</reference>
<keyword evidence="3" id="KW-1185">Reference proteome</keyword>
<protein>
    <recommendedName>
        <fullName evidence="1">F-box/LRR-repeat protein 15/At3g58940/PEG3-like LRR domain-containing protein</fullName>
    </recommendedName>
</protein>
<dbReference type="EMBL" id="JAWPEI010000009">
    <property type="protein sequence ID" value="KAK4715255.1"/>
    <property type="molecule type" value="Genomic_DNA"/>
</dbReference>
<dbReference type="PANTHER" id="PTHR31639">
    <property type="entry name" value="F-BOX PROTEIN-LIKE"/>
    <property type="match status" value="1"/>
</dbReference>
<gene>
    <name evidence="2" type="ORF">R3W88_013593</name>
</gene>
<evidence type="ECO:0000259" key="1">
    <source>
        <dbReference type="Pfam" id="PF24758"/>
    </source>
</evidence>
<dbReference type="InterPro" id="IPR032675">
    <property type="entry name" value="LRR_dom_sf"/>
</dbReference>
<dbReference type="SUPFAM" id="SSF52047">
    <property type="entry name" value="RNI-like"/>
    <property type="match status" value="1"/>
</dbReference>
<evidence type="ECO:0000313" key="2">
    <source>
        <dbReference type="EMBL" id="KAK4715255.1"/>
    </source>
</evidence>
<dbReference type="AlphaFoldDB" id="A0AAV9KP26"/>
<dbReference type="InterPro" id="IPR055411">
    <property type="entry name" value="LRR_FXL15/At3g58940/PEG3-like"/>
</dbReference>
<sequence>MRYKCRKQCSHRTLLSDLPRNVLDEILMLSYRKKWRNIWHGLPVLMLSHTLWKPEEDLADLTSNLVKIINHILIYHSGAITKFTLCVPYLDTCPNIDNLIRFLSRNDIQHLGLRLPIRGSLYKMPPSFFTCFELRHMTLQNCSVLAQPSFKGFDRLISLELRDFAISSKLLERLISRSLLFEQLVLQISGAASNVIVISAPNLRSFDYTGNIRSVCLKNIPRLAKLSLSHREYYVGAGKCNIAKFFESFSALEHLHLNDMEQVKYQRGFPTIFIVSKHLCRSSIYLSDSNEVSCALCLIRSFPNLQSLEIKILFSHFLSLESLEVERFSDVTFNHLREVKLMQTNGTIPEIQLMKLLLAKSPELMKIIIEPCVVEESATVKILTELIQFQRASTKAEVVYKLDKHPNPGPV</sequence>